<dbReference type="Pfam" id="PF20155">
    <property type="entry name" value="TMP_3"/>
    <property type="match status" value="1"/>
</dbReference>
<feature type="coiled-coil region" evidence="1">
    <location>
        <begin position="515"/>
        <end position="542"/>
    </location>
</feature>
<dbReference type="RefSeq" id="WP_173180426.1">
    <property type="nucleotide sequence ID" value="NZ_AP023189.1"/>
</dbReference>
<name>A0A6J4E9M3_9PSED</name>
<dbReference type="InterPro" id="IPR013491">
    <property type="entry name" value="Tape_meas_N"/>
</dbReference>
<proteinExistence type="predicted"/>
<dbReference type="Proteomes" id="UP000509383">
    <property type="component" value="Chromosome"/>
</dbReference>
<feature type="coiled-coil region" evidence="1">
    <location>
        <begin position="711"/>
        <end position="757"/>
    </location>
</feature>
<feature type="coiled-coil region" evidence="1">
    <location>
        <begin position="79"/>
        <end position="113"/>
    </location>
</feature>
<feature type="domain" description="Tape measure protein N-terminal" evidence="2">
    <location>
        <begin position="267"/>
        <end position="455"/>
    </location>
</feature>
<gene>
    <name evidence="3" type="ORF">TUM18999_46430</name>
</gene>
<evidence type="ECO:0000256" key="1">
    <source>
        <dbReference type="SAM" id="Coils"/>
    </source>
</evidence>
<feature type="coiled-coil region" evidence="1">
    <location>
        <begin position="182"/>
        <end position="234"/>
    </location>
</feature>
<evidence type="ECO:0000259" key="2">
    <source>
        <dbReference type="Pfam" id="PF20155"/>
    </source>
</evidence>
<evidence type="ECO:0000313" key="3">
    <source>
        <dbReference type="EMBL" id="BCG26452.1"/>
    </source>
</evidence>
<accession>A0A6J4E9M3</accession>
<keyword evidence="1" id="KW-0175">Coiled coil</keyword>
<evidence type="ECO:0000313" key="4">
    <source>
        <dbReference type="Proteomes" id="UP000509383"/>
    </source>
</evidence>
<dbReference type="KEGG" id="ptw:TUM18999_46430"/>
<dbReference type="NCBIfam" id="TIGR02675">
    <property type="entry name" value="tape_meas_nterm"/>
    <property type="match status" value="1"/>
</dbReference>
<organism evidence="3 4">
    <name type="scientific">Pseudomonas tohonis</name>
    <dbReference type="NCBI Taxonomy" id="2725477"/>
    <lineage>
        <taxon>Bacteria</taxon>
        <taxon>Pseudomonadati</taxon>
        <taxon>Pseudomonadota</taxon>
        <taxon>Gammaproteobacteria</taxon>
        <taxon>Pseudomonadales</taxon>
        <taxon>Pseudomonadaceae</taxon>
        <taxon>Pseudomonas</taxon>
    </lineage>
</organism>
<reference evidence="3 4" key="1">
    <citation type="submission" date="2020-05" db="EMBL/GenBank/DDBJ databases">
        <title>Characterization of novel class B3 metallo-beta-lactamase from novel Pseudomonas species.</title>
        <authorList>
            <person name="Yamada K."/>
            <person name="Aoki K."/>
            <person name="Ishii Y."/>
        </authorList>
    </citation>
    <scope>NUCLEOTIDE SEQUENCE [LARGE SCALE GENOMIC DNA]</scope>
    <source>
        <strain evidence="3 4">TUM18999</strain>
    </source>
</reference>
<sequence>MTTEIEFRLTADLDSAVKEVAVFRKEYAELVKAVEKPLRQVNAFRGLEDGLEAMGKATADARARVRELGAELIRTEYPSEQLQNSYRVATAELKKLERQEAVQTNRLRVMQKELKAAGVDTTNLVREQRRLSQELATNLSAGRADAARNGIRALAAEQKRLQVVQRQNSIDAARADFGVNRAREATTAIQKLEQQFRLLKASGTLTANELAIAQRNYTNQVEEARRELARLNGEQQKGASSRLSGVSLGQYAGLAGAGLAATQTFRAYVQAADSVQNMNAQLRLATSSQEEFNRAQEITREIATTNMVPLEDTVKLYARLNVPLKAMGRSQEDTGRVIDIVAKSLRISGATASEASSTIQQFSQALGSGVLRGEEFNAVSENSQRLLKALADGMKVPVQSLRDMAAEGKLTASVIVDALLPQWQRLTDEAQQLPQTVGGQFVVLKDRINLALGGVKTKPLIDQMKELGDTISEPKTAENLNTIGAAFIRLGSWGTIALSNVTEGINGATYSVARLFGQISEVDRAEQEIRRLENAIEGIGVLDLLYTDDELKQKLKEWQDYRAKLIKEMTGSTEEERKLQEQRNADTKAANAEYMEELRKSRTEAEGERAEFVKGLEKNIKAQEKLEKDALARLGKIRDERASIEKKYADAQTALSGAPEAKNTYGTAQRLKVSASQALQKGDFATAKKRADEALKVILAIEEAGGNTLGLRGFAKELEKIELAATDLEKAKADKSLEEIRAKISDLQQGLDELKNVQITVSMSDEEANKVLAQMQDLATKAGKIFQVQLNPLITGTDQQQAMALQGDSKVSFPTESETTKKEAEKLGADVSKEMVVEPQLKKPQAFQDGTSFSQFPPTEVTPELNAEAATVVQSQIATLAQQFQQQLTVPVTPVLEKSGKYYVSADGTGYSQFPEGYSAGGWTGPGGKYLPVGVVHADEHVQPKEVVNEPGALSFLETIRRNGFQNTMSSLTARLRRGFAEGGLATAGARPSIPLISPSSLAGSGNSLADYGSLQINLPDGTAFPAMVQHDTAKEIRRQARMRGKSSTR</sequence>
<protein>
    <recommendedName>
        <fullName evidence="2">Tape measure protein N-terminal domain-containing protein</fullName>
    </recommendedName>
</protein>
<dbReference type="AlphaFoldDB" id="A0A6J4E9M3"/>
<feature type="coiled-coil region" evidence="1">
    <location>
        <begin position="577"/>
        <end position="633"/>
    </location>
</feature>
<dbReference type="EMBL" id="AP023189">
    <property type="protein sequence ID" value="BCG26452.1"/>
    <property type="molecule type" value="Genomic_DNA"/>
</dbReference>